<comment type="caution">
    <text evidence="2">The sequence shown here is derived from an EMBL/GenBank/DDBJ whole genome shotgun (WGS) entry which is preliminary data.</text>
</comment>
<feature type="region of interest" description="Disordered" evidence="1">
    <location>
        <begin position="69"/>
        <end position="108"/>
    </location>
</feature>
<protein>
    <submittedName>
        <fullName evidence="2">Uncharacterized protein</fullName>
    </submittedName>
</protein>
<organism evidence="2 3">
    <name type="scientific">Blattamonas nauphoetae</name>
    <dbReference type="NCBI Taxonomy" id="2049346"/>
    <lineage>
        <taxon>Eukaryota</taxon>
        <taxon>Metamonada</taxon>
        <taxon>Preaxostyla</taxon>
        <taxon>Oxymonadida</taxon>
        <taxon>Blattamonas</taxon>
    </lineage>
</organism>
<keyword evidence="3" id="KW-1185">Reference proteome</keyword>
<feature type="compositionally biased region" description="Basic and acidic residues" evidence="1">
    <location>
        <begin position="80"/>
        <end position="89"/>
    </location>
</feature>
<evidence type="ECO:0000313" key="3">
    <source>
        <dbReference type="Proteomes" id="UP001281761"/>
    </source>
</evidence>
<dbReference type="EMBL" id="JARBJD010000016">
    <property type="protein sequence ID" value="KAK2961429.1"/>
    <property type="molecule type" value="Genomic_DNA"/>
</dbReference>
<feature type="compositionally biased region" description="Basic and acidic residues" evidence="1">
    <location>
        <begin position="1"/>
        <end position="20"/>
    </location>
</feature>
<gene>
    <name evidence="2" type="ORF">BLNAU_3550</name>
</gene>
<reference evidence="2 3" key="1">
    <citation type="journal article" date="2022" name="bioRxiv">
        <title>Genomics of Preaxostyla Flagellates Illuminates Evolutionary Transitions and the Path Towards Mitochondrial Loss.</title>
        <authorList>
            <person name="Novak L.V.F."/>
            <person name="Treitli S.C."/>
            <person name="Pyrih J."/>
            <person name="Halakuc P."/>
            <person name="Pipaliya S.V."/>
            <person name="Vacek V."/>
            <person name="Brzon O."/>
            <person name="Soukal P."/>
            <person name="Eme L."/>
            <person name="Dacks J.B."/>
            <person name="Karnkowska A."/>
            <person name="Elias M."/>
            <person name="Hampl V."/>
        </authorList>
    </citation>
    <scope>NUCLEOTIDE SEQUENCE [LARGE SCALE GENOMIC DNA]</scope>
    <source>
        <strain evidence="2">NAU3</strain>
        <tissue evidence="2">Gut</tissue>
    </source>
</reference>
<feature type="region of interest" description="Disordered" evidence="1">
    <location>
        <begin position="1"/>
        <end position="28"/>
    </location>
</feature>
<evidence type="ECO:0000256" key="1">
    <source>
        <dbReference type="SAM" id="MobiDB-lite"/>
    </source>
</evidence>
<accession>A0ABQ9YCV5</accession>
<feature type="region of interest" description="Disordered" evidence="1">
    <location>
        <begin position="221"/>
        <end position="240"/>
    </location>
</feature>
<sequence length="240" mass="26768">MEREAELVDTNKQKVTEEARSFGPGQTTSRALHALSVDLHSKIAKIVRKYLLRSERGFEEAEARHKPKIDIGEGNASDGNRGRECTRKEAKGRKNLHNTVVPNPPPSQFDAVANEGLLHDLAQLRRLLLHKQHEAEFLVAAMRDRTQNEAANTNNQAVRAAQRVGQDTSQFGNMSASDIVNTLVEQAEMSERLSRYLDEVENKLETGQNRQQGASLTILVPLSKQSCSPTQRRPAQSDQP</sequence>
<feature type="compositionally biased region" description="Polar residues" evidence="1">
    <location>
        <begin position="223"/>
        <end position="240"/>
    </location>
</feature>
<proteinExistence type="predicted"/>
<dbReference type="Proteomes" id="UP001281761">
    <property type="component" value="Unassembled WGS sequence"/>
</dbReference>
<evidence type="ECO:0000313" key="2">
    <source>
        <dbReference type="EMBL" id="KAK2961429.1"/>
    </source>
</evidence>
<name>A0ABQ9YCV5_9EUKA</name>